<feature type="region of interest" description="Disordered" evidence="4">
    <location>
        <begin position="378"/>
        <end position="408"/>
    </location>
</feature>
<dbReference type="Gene3D" id="3.40.50.150">
    <property type="entry name" value="Vaccinia Virus protein VP39"/>
    <property type="match status" value="1"/>
</dbReference>
<organism evidence="5 6">
    <name type="scientific">Lasallia pustulata</name>
    <dbReference type="NCBI Taxonomy" id="136370"/>
    <lineage>
        <taxon>Eukaryota</taxon>
        <taxon>Fungi</taxon>
        <taxon>Dikarya</taxon>
        <taxon>Ascomycota</taxon>
        <taxon>Pezizomycotina</taxon>
        <taxon>Lecanoromycetes</taxon>
        <taxon>OSLEUM clade</taxon>
        <taxon>Umbilicariomycetidae</taxon>
        <taxon>Umbilicariales</taxon>
        <taxon>Umbilicariaceae</taxon>
        <taxon>Lasallia</taxon>
    </lineage>
</organism>
<keyword evidence="5" id="KW-0489">Methyltransferase</keyword>
<dbReference type="GO" id="GO:0160107">
    <property type="term" value="F:tRNA (adenine(58)-N1)-methyltransferase activity"/>
    <property type="evidence" value="ECO:0007669"/>
    <property type="project" value="UniProtKB-EC"/>
</dbReference>
<dbReference type="EC" id="2.1.1.220" evidence="1"/>
<dbReference type="PANTHER" id="PTHR12133">
    <property type="entry name" value="TRNA (ADENINE(58)-N(1))-METHYLTRANSFERASE"/>
    <property type="match status" value="1"/>
</dbReference>
<dbReference type="GO" id="GO:0030488">
    <property type="term" value="P:tRNA methylation"/>
    <property type="evidence" value="ECO:0007669"/>
    <property type="project" value="InterPro"/>
</dbReference>
<evidence type="ECO:0000256" key="4">
    <source>
        <dbReference type="SAM" id="MobiDB-lite"/>
    </source>
</evidence>
<sequence length="446" mass="48916">MLVPRPNTTARLSQRWRDGLCWQCKRSFASTFNAVAEGDHVLLQAKNSTRAPVFTKRLRHGRKTESWWGSVDHTSIIGKRARDVVHTSRGREIRVNLPTLEEYVTLTPRIVTPIYPADANLIVSLLDIHVTPTAPTAQDDAPLEVLEAGTGHGALTLHLARGIHAANPRLSPDANQDGLCTGGDMPSSSGVDVSTPNLTPNAQVSSSELEEYKSQRKAIIHTLDISSRHSDHAKRVVAGFRQGLYASNVDFHVGDISEWIQKQFTARAESQADTEAKAFLSHIILDLPSSHRYIAQAASALHVNGCLLVFNPSITQITQCVEKIQNETLPLILDRVLELGAAMTGGRRWDVRSVRPRALVKPETEKEKDLALTRTVETGRSDESIAGSGDVSINVGSDGVGRNEEQAQTLEDQETGWEMICRPKVGELLTGGGFLGVWKKMRDRTA</sequence>
<dbReference type="Gene3D" id="3.10.330.20">
    <property type="match status" value="1"/>
</dbReference>
<name>A0A1W5CU97_9LECA</name>
<dbReference type="InterPro" id="IPR029063">
    <property type="entry name" value="SAM-dependent_MTases_sf"/>
</dbReference>
<dbReference type="EMBL" id="FWEW01000275">
    <property type="protein sequence ID" value="SLM34426.1"/>
    <property type="molecule type" value="Genomic_DNA"/>
</dbReference>
<dbReference type="GO" id="GO:0031515">
    <property type="term" value="C:tRNA (m1A) methyltransferase complex"/>
    <property type="evidence" value="ECO:0007669"/>
    <property type="project" value="InterPro"/>
</dbReference>
<dbReference type="InterPro" id="IPR014816">
    <property type="entry name" value="tRNA_MeTrfase_Gcd14"/>
</dbReference>
<evidence type="ECO:0000313" key="6">
    <source>
        <dbReference type="Proteomes" id="UP000192927"/>
    </source>
</evidence>
<evidence type="ECO:0000313" key="5">
    <source>
        <dbReference type="EMBL" id="SLM34426.1"/>
    </source>
</evidence>
<dbReference type="Proteomes" id="UP000192927">
    <property type="component" value="Unassembled WGS sequence"/>
</dbReference>
<dbReference type="SUPFAM" id="SSF53335">
    <property type="entry name" value="S-adenosyl-L-methionine-dependent methyltransferases"/>
    <property type="match status" value="1"/>
</dbReference>
<evidence type="ECO:0000256" key="3">
    <source>
        <dbReference type="ARBA" id="ARBA00033309"/>
    </source>
</evidence>
<evidence type="ECO:0000256" key="1">
    <source>
        <dbReference type="ARBA" id="ARBA00012796"/>
    </source>
</evidence>
<dbReference type="PANTHER" id="PTHR12133:SF1">
    <property type="entry name" value="TRNA (ADENINE(58)-N(1))-METHYLTRANSFERASE, MITOCHONDRIAL"/>
    <property type="match status" value="1"/>
</dbReference>
<keyword evidence="5" id="KW-0808">Transferase</keyword>
<protein>
    <recommendedName>
        <fullName evidence="2">tRNA (adenine(58)-N(1))-methyltransferase catalytic subunit TRM61</fullName>
        <ecNumber evidence="1">2.1.1.220</ecNumber>
    </recommendedName>
    <alternativeName>
        <fullName evidence="3">tRNA(m1A58)-methyltransferase subunit TRM61</fullName>
    </alternativeName>
</protein>
<keyword evidence="6" id="KW-1185">Reference proteome</keyword>
<reference evidence="6" key="1">
    <citation type="submission" date="2017-03" db="EMBL/GenBank/DDBJ databases">
        <authorList>
            <person name="Sharma R."/>
            <person name="Thines M."/>
        </authorList>
    </citation>
    <scope>NUCLEOTIDE SEQUENCE [LARGE SCALE GENOMIC DNA]</scope>
</reference>
<evidence type="ECO:0000256" key="2">
    <source>
        <dbReference type="ARBA" id="ARBA00015963"/>
    </source>
</evidence>
<dbReference type="AlphaFoldDB" id="A0A1W5CU97"/>
<accession>A0A1W5CU97</accession>
<dbReference type="GO" id="GO:0005739">
    <property type="term" value="C:mitochondrion"/>
    <property type="evidence" value="ECO:0007669"/>
    <property type="project" value="TreeGrafter"/>
</dbReference>
<dbReference type="PROSITE" id="PS51620">
    <property type="entry name" value="SAM_TRM61"/>
    <property type="match status" value="1"/>
</dbReference>
<proteinExistence type="predicted"/>